<dbReference type="Proteomes" id="UP001597417">
    <property type="component" value="Unassembled WGS sequence"/>
</dbReference>
<dbReference type="RefSeq" id="WP_378268416.1">
    <property type="nucleotide sequence ID" value="NZ_JBHUKR010000018.1"/>
</dbReference>
<keyword evidence="2" id="KW-0472">Membrane</keyword>
<organism evidence="3 4">
    <name type="scientific">Amycolatopsis pigmentata</name>
    <dbReference type="NCBI Taxonomy" id="450801"/>
    <lineage>
        <taxon>Bacteria</taxon>
        <taxon>Bacillati</taxon>
        <taxon>Actinomycetota</taxon>
        <taxon>Actinomycetes</taxon>
        <taxon>Pseudonocardiales</taxon>
        <taxon>Pseudonocardiaceae</taxon>
        <taxon>Amycolatopsis</taxon>
    </lineage>
</organism>
<protein>
    <recommendedName>
        <fullName evidence="5">Sigma-70 family RNA polymerase sigma factor</fullName>
    </recommendedName>
</protein>
<comment type="caution">
    <text evidence="3">The sequence shown here is derived from an EMBL/GenBank/DDBJ whole genome shotgun (WGS) entry which is preliminary data.</text>
</comment>
<sequence>MAAKPVSDRTPFERDSLPLESARAAFEWLATGPQPLSIDGRFFPGLPSRRVPVDEVRELLLNVDLPLAAVDLVWAHLVTRSRDKGDAWTVACVGVALPALFAIAYELGARFAQDHSDLQAAILTGFLSAVANVDLARPSVMWRLRCAALREGHLFLREALERPTPWEEAFHSREPRRPWGHEDIVLARAVAEGVLTDAQAALIGATRLEPEYTLHHAAEDWGVSYDAIAKFRRRAEHRLAAWILEQPLDDDPSNPSAREIEIRAAHAMTITAAVRQSARSTTPHRAPLPAASVADGGSSKKVRRRVSKKAAKTGVDRCGRKPAAPAHTTPPTRPAGTTRRPSGTTPGAPRCA</sequence>
<evidence type="ECO:0000313" key="4">
    <source>
        <dbReference type="Proteomes" id="UP001597417"/>
    </source>
</evidence>
<feature type="transmembrane region" description="Helical" evidence="2">
    <location>
        <begin position="87"/>
        <end position="105"/>
    </location>
</feature>
<keyword evidence="4" id="KW-1185">Reference proteome</keyword>
<keyword evidence="2" id="KW-1133">Transmembrane helix</keyword>
<evidence type="ECO:0008006" key="5">
    <source>
        <dbReference type="Google" id="ProtNLM"/>
    </source>
</evidence>
<evidence type="ECO:0000313" key="3">
    <source>
        <dbReference type="EMBL" id="MFD2420386.1"/>
    </source>
</evidence>
<dbReference type="EMBL" id="JBHUKR010000018">
    <property type="protein sequence ID" value="MFD2420386.1"/>
    <property type="molecule type" value="Genomic_DNA"/>
</dbReference>
<gene>
    <name evidence="3" type="ORF">ACFSXZ_29045</name>
</gene>
<evidence type="ECO:0000256" key="2">
    <source>
        <dbReference type="SAM" id="Phobius"/>
    </source>
</evidence>
<feature type="compositionally biased region" description="Low complexity" evidence="1">
    <location>
        <begin position="322"/>
        <end position="352"/>
    </location>
</feature>
<proteinExistence type="predicted"/>
<name>A0ABW5G2L7_9PSEU</name>
<feature type="region of interest" description="Disordered" evidence="1">
    <location>
        <begin position="277"/>
        <end position="352"/>
    </location>
</feature>
<reference evidence="4" key="1">
    <citation type="journal article" date="2019" name="Int. J. Syst. Evol. Microbiol.">
        <title>The Global Catalogue of Microorganisms (GCM) 10K type strain sequencing project: providing services to taxonomists for standard genome sequencing and annotation.</title>
        <authorList>
            <consortium name="The Broad Institute Genomics Platform"/>
            <consortium name="The Broad Institute Genome Sequencing Center for Infectious Disease"/>
            <person name="Wu L."/>
            <person name="Ma J."/>
        </authorList>
    </citation>
    <scope>NUCLEOTIDE SEQUENCE [LARGE SCALE GENOMIC DNA]</scope>
    <source>
        <strain evidence="4">CGMCC 4.7645</strain>
    </source>
</reference>
<keyword evidence="2" id="KW-0812">Transmembrane</keyword>
<accession>A0ABW5G2L7</accession>
<feature type="compositionally biased region" description="Basic residues" evidence="1">
    <location>
        <begin position="300"/>
        <end position="311"/>
    </location>
</feature>
<evidence type="ECO:0000256" key="1">
    <source>
        <dbReference type="SAM" id="MobiDB-lite"/>
    </source>
</evidence>